<dbReference type="Gene3D" id="3.40.50.300">
    <property type="entry name" value="P-loop containing nucleotide triphosphate hydrolases"/>
    <property type="match status" value="2"/>
</dbReference>
<keyword evidence="1 6" id="KW-0547">Nucleotide-binding</keyword>
<dbReference type="SUPFAM" id="SSF52540">
    <property type="entry name" value="P-loop containing nucleoside triphosphate hydrolases"/>
    <property type="match status" value="1"/>
</dbReference>
<evidence type="ECO:0000313" key="10">
    <source>
        <dbReference type="EMBL" id="EMG49698.1"/>
    </source>
</evidence>
<dbReference type="eggNOG" id="KOG2255">
    <property type="taxonomic scope" value="Eukaryota"/>
</dbReference>
<evidence type="ECO:0000256" key="5">
    <source>
        <dbReference type="ARBA" id="ARBA00022884"/>
    </source>
</evidence>
<name>M3JC27_CANMX</name>
<comment type="catalytic activity">
    <reaction evidence="6">
        <text>ATP + H2O = ADP + phosphate + H(+)</text>
        <dbReference type="Rhea" id="RHEA:13065"/>
        <dbReference type="ChEBI" id="CHEBI:15377"/>
        <dbReference type="ChEBI" id="CHEBI:15378"/>
        <dbReference type="ChEBI" id="CHEBI:30616"/>
        <dbReference type="ChEBI" id="CHEBI:43474"/>
        <dbReference type="ChEBI" id="CHEBI:456216"/>
        <dbReference type="EC" id="3.6.4.13"/>
    </reaction>
</comment>
<evidence type="ECO:0000259" key="9">
    <source>
        <dbReference type="PROSITE" id="PS51194"/>
    </source>
</evidence>
<keyword evidence="11" id="KW-1185">Reference proteome</keyword>
<feature type="domain" description="Helicase C-terminal" evidence="9">
    <location>
        <begin position="561"/>
        <end position="738"/>
    </location>
</feature>
<feature type="region of interest" description="Disordered" evidence="7">
    <location>
        <begin position="815"/>
        <end position="892"/>
    </location>
</feature>
<keyword evidence="2 6" id="KW-0378">Hydrolase</keyword>
<dbReference type="InterPro" id="IPR018171">
    <property type="entry name" value="Pept_tRNA_hydro_CS"/>
</dbReference>
<gene>
    <name evidence="10" type="ORF">G210_5469</name>
</gene>
<protein>
    <recommendedName>
        <fullName evidence="6">ATP-dependent RNA helicase</fullName>
        <ecNumber evidence="6">3.6.4.13</ecNumber>
    </recommendedName>
</protein>
<evidence type="ECO:0000256" key="3">
    <source>
        <dbReference type="ARBA" id="ARBA00022806"/>
    </source>
</evidence>
<dbReference type="Pfam" id="PF01195">
    <property type="entry name" value="Pept_tRNA_hydro"/>
    <property type="match status" value="1"/>
</dbReference>
<evidence type="ECO:0000256" key="6">
    <source>
        <dbReference type="RuleBase" id="RU365068"/>
    </source>
</evidence>
<dbReference type="InterPro" id="IPR014001">
    <property type="entry name" value="Helicase_ATP-bd"/>
</dbReference>
<keyword evidence="3 6" id="KW-0347">Helicase</keyword>
<proteinExistence type="inferred from homology"/>
<dbReference type="CDD" id="cd18787">
    <property type="entry name" value="SF2_C_DEAD"/>
    <property type="match status" value="1"/>
</dbReference>
<dbReference type="GO" id="GO:0003724">
    <property type="term" value="F:RNA helicase activity"/>
    <property type="evidence" value="ECO:0007669"/>
    <property type="project" value="UniProtKB-EC"/>
</dbReference>
<dbReference type="eggNOG" id="KOG0342">
    <property type="taxonomic scope" value="Eukaryota"/>
</dbReference>
<organism evidence="10 11">
    <name type="scientific">Candida maltosa (strain Xu316)</name>
    <name type="common">Yeast</name>
    <dbReference type="NCBI Taxonomy" id="1245528"/>
    <lineage>
        <taxon>Eukaryota</taxon>
        <taxon>Fungi</taxon>
        <taxon>Dikarya</taxon>
        <taxon>Ascomycota</taxon>
        <taxon>Saccharomycotina</taxon>
        <taxon>Pichiomycetes</taxon>
        <taxon>Debaryomycetaceae</taxon>
        <taxon>Candida/Lodderomyces clade</taxon>
        <taxon>Candida</taxon>
    </lineage>
</organism>
<dbReference type="InterPro" id="IPR001650">
    <property type="entry name" value="Helicase_C-like"/>
</dbReference>
<feature type="compositionally biased region" description="Basic and acidic residues" evidence="7">
    <location>
        <begin position="869"/>
        <end position="886"/>
    </location>
</feature>
<evidence type="ECO:0000259" key="8">
    <source>
        <dbReference type="PROSITE" id="PS51192"/>
    </source>
</evidence>
<evidence type="ECO:0000256" key="2">
    <source>
        <dbReference type="ARBA" id="ARBA00022801"/>
    </source>
</evidence>
<dbReference type="GO" id="GO:0004045">
    <property type="term" value="F:peptidyl-tRNA hydrolase activity"/>
    <property type="evidence" value="ECO:0007669"/>
    <property type="project" value="InterPro"/>
</dbReference>
<dbReference type="STRING" id="1245528.M3JC27"/>
<dbReference type="EMBL" id="AOGT01000517">
    <property type="protein sequence ID" value="EMG49698.1"/>
    <property type="molecule type" value="Genomic_DNA"/>
</dbReference>
<dbReference type="InterPro" id="IPR027417">
    <property type="entry name" value="P-loop_NTPase"/>
</dbReference>
<dbReference type="InterPro" id="IPR001328">
    <property type="entry name" value="Pept_tRNA_hydro"/>
</dbReference>
<dbReference type="Proteomes" id="UP000011777">
    <property type="component" value="Unassembled WGS sequence"/>
</dbReference>
<dbReference type="SUPFAM" id="SSF53178">
    <property type="entry name" value="Peptidyl-tRNA hydrolase-like"/>
    <property type="match status" value="1"/>
</dbReference>
<reference evidence="10 11" key="1">
    <citation type="submission" date="2013-02" db="EMBL/GenBank/DDBJ databases">
        <title>Genome sequence of Candida maltosa Xu316, a potential industrial strain for xylitol and ethanol production.</title>
        <authorList>
            <person name="Yu J."/>
            <person name="Wang Q."/>
            <person name="Geng X."/>
            <person name="Bao W."/>
            <person name="He P."/>
            <person name="Cai J."/>
        </authorList>
    </citation>
    <scope>NUCLEOTIDE SEQUENCE [LARGE SCALE GENOMIC DNA]</scope>
    <source>
        <strain evidence="11">Xu316</strain>
    </source>
</reference>
<comment type="domain">
    <text evidence="6">The Q motif is unique to and characteristic of the DEAD box family of RNA helicases and controls ATP binding and hydrolysis.</text>
</comment>
<dbReference type="GO" id="GO:0005524">
    <property type="term" value="F:ATP binding"/>
    <property type="evidence" value="ECO:0007669"/>
    <property type="project" value="UniProtKB-UniRule"/>
</dbReference>
<dbReference type="AlphaFoldDB" id="M3JC27"/>
<feature type="compositionally biased region" description="Basic and acidic residues" evidence="7">
    <location>
        <begin position="847"/>
        <end position="860"/>
    </location>
</feature>
<comment type="similarity">
    <text evidence="6">Belongs to the DEAD box helicase family.</text>
</comment>
<dbReference type="PROSITE" id="PS01196">
    <property type="entry name" value="PEPT_TRNA_HYDROL_2"/>
    <property type="match status" value="1"/>
</dbReference>
<dbReference type="InterPro" id="IPR036416">
    <property type="entry name" value="Pept_tRNA_hydro_sf"/>
</dbReference>
<dbReference type="PANTHER" id="PTHR24031">
    <property type="entry name" value="RNA HELICASE"/>
    <property type="match status" value="1"/>
</dbReference>
<dbReference type="Pfam" id="PF00270">
    <property type="entry name" value="DEAD"/>
    <property type="match status" value="1"/>
</dbReference>
<evidence type="ECO:0000256" key="1">
    <source>
        <dbReference type="ARBA" id="ARBA00022741"/>
    </source>
</evidence>
<dbReference type="OMA" id="SCKTIST"/>
<dbReference type="PROSITE" id="PS51194">
    <property type="entry name" value="HELICASE_CTER"/>
    <property type="match status" value="1"/>
</dbReference>
<feature type="domain" description="Helicase ATP-binding" evidence="8">
    <location>
        <begin position="365"/>
        <end position="547"/>
    </location>
</feature>
<keyword evidence="4 6" id="KW-0067">ATP-binding</keyword>
<dbReference type="EC" id="3.6.4.13" evidence="6"/>
<dbReference type="HOGENOM" id="CLU_003041_26_6_1"/>
<feature type="compositionally biased region" description="Basic and acidic residues" evidence="7">
    <location>
        <begin position="820"/>
        <end position="833"/>
    </location>
</feature>
<dbReference type="SMART" id="SM00490">
    <property type="entry name" value="HELICc"/>
    <property type="match status" value="1"/>
</dbReference>
<evidence type="ECO:0000256" key="7">
    <source>
        <dbReference type="SAM" id="MobiDB-lite"/>
    </source>
</evidence>
<dbReference type="GO" id="GO:0003723">
    <property type="term" value="F:RNA binding"/>
    <property type="evidence" value="ECO:0007669"/>
    <property type="project" value="UniProtKB-UniRule"/>
</dbReference>
<dbReference type="SMART" id="SM00487">
    <property type="entry name" value="DEXDc"/>
    <property type="match status" value="1"/>
</dbReference>
<dbReference type="InterPro" id="IPR011545">
    <property type="entry name" value="DEAD/DEAH_box_helicase_dom"/>
</dbReference>
<dbReference type="Gene3D" id="3.40.50.1470">
    <property type="entry name" value="Peptidyl-tRNA hydrolase"/>
    <property type="match status" value="1"/>
</dbReference>
<keyword evidence="5 6" id="KW-0694">RNA-binding</keyword>
<sequence length="892" mass="103642">MSDQYTQDTTYSETLESILETLKENGFPQDELDFENEIVNNYPQLVNNDQIDWQVLEDSFEYILKSYLKDVSTIRKQIDDQVQYRKNLTNLYEKFDQERARKLTDFLQIHIYIHVSWSCKTISTDNHRQDKPISRHFNPGQDSHLIILHDELQVDLGKYQVRKPGTSSRGHNGLKSIDGYFKNKYTKIGVGIGRPTSDSVVTYVMKKFKPDELEIIDWEVLPKCVKSLEDLVEKDLERITLKNEKNIVPFFRSSLRTKNFSFQIRRLGLIRPVTSSVLSNCRKPVVRNFHASVYARNEVEKFAKVDEVKQEEEVKQAQPKKEVDPSTFTRFEQFRDTDIIDRAILESLRKNKFETLTPIQQKSIIPFLKTKEGLVCRAKTGTGKTLAFIIPTVQHALRNKEKGVKTLVVVPTRDLALQIYDEYQKVLAKLPISRPPTLGAVMGGGKKNIFDKHYPPDIVIATPGRLKADLTDDRDFAKHFEKLTYRVYDEADRILDIGFEDTLNDIDRQLYRLRKTPEKITSLLFSATVDRATDDFAMKHIKPNYEYLNTVDENEPEVHENVHQTLVQCKNYIDKFEACFSYLHNIVEKEPTYKVIIFLPTKMGVDWLAGFLRQIQKKHSKNDSCQIYKLHGNLTMGRRSRNLEDFKSHNNSVLICTDVAARGIDVKNVTHVLQLFPDIDVASYVHKVGRTGRAGSEGKAVLFLTETEEVFVDKLKCQRGVEFENVVSSTEIEQLGVIGDVESSLDHTEEFISTLFNYITQLSAHRGINIENIIHDTMRLYRELIQDNTATVTLNQPQLIKKHLDRRSALSYLGQNNHHRSFDNDHRRGDFGRNSRYGNNGGARRYNRYDNDDNDGGFRRNDRRSKRSFSKDFEPRRRNKRFNSDKDDFDDF</sequence>
<comment type="function">
    <text evidence="6">RNA helicase.</text>
</comment>
<evidence type="ECO:0000256" key="4">
    <source>
        <dbReference type="ARBA" id="ARBA00022840"/>
    </source>
</evidence>
<dbReference type="OrthoDB" id="193716at2759"/>
<dbReference type="PROSITE" id="PS51192">
    <property type="entry name" value="HELICASE_ATP_BIND_1"/>
    <property type="match status" value="1"/>
</dbReference>
<dbReference type="Pfam" id="PF00271">
    <property type="entry name" value="Helicase_C"/>
    <property type="match status" value="1"/>
</dbReference>
<evidence type="ECO:0000313" key="11">
    <source>
        <dbReference type="Proteomes" id="UP000011777"/>
    </source>
</evidence>
<accession>M3JC27</accession>
<comment type="caution">
    <text evidence="10">The sequence shown here is derived from an EMBL/GenBank/DDBJ whole genome shotgun (WGS) entry which is preliminary data.</text>
</comment>